<sequence length="272" mass="29032">MLDVGDTASFTWDVGSTPDTFSARVRLPDGTQTTLSPTEDPDQPGRYVAEYVVAQHGRHLVSAAATGPAWADVDVFNAAPPDWPAIVGLAEAKKHLEIEADDHARDDELRGFILSASMVVEDVVGVVARRTVTETASGGGRNIVLEKPPVLEVVDVRVDGAVVDPAAYRWSPSGLLSHQSGWPAGLRNVEVTYLAGKLVVPPNVVNATLELLRINWRPQEGGNYAPFDGGAGDDFGNGGLEASLQGNLRLGFFVPNTVIQRLQPDQRGPVIL</sequence>
<name>A0A1C4WZ41_9ACTN</name>
<accession>A0A1C4WZ41</accession>
<evidence type="ECO:0000313" key="2">
    <source>
        <dbReference type="Proteomes" id="UP000183585"/>
    </source>
</evidence>
<protein>
    <submittedName>
        <fullName evidence="1">Uncharacterized protein</fullName>
    </submittedName>
</protein>
<reference evidence="2" key="1">
    <citation type="submission" date="2016-06" db="EMBL/GenBank/DDBJ databases">
        <authorList>
            <person name="Varghese N."/>
            <person name="Submissions Spin"/>
        </authorList>
    </citation>
    <scope>NUCLEOTIDE SEQUENCE [LARGE SCALE GENOMIC DNA]</scope>
    <source>
        <strain evidence="2">DSM 43168</strain>
    </source>
</reference>
<dbReference type="AlphaFoldDB" id="A0A1C4WZ41"/>
<gene>
    <name evidence="1" type="ORF">GA0070563_104125</name>
</gene>
<dbReference type="InterPro" id="IPR017868">
    <property type="entry name" value="Filamin/ABP280_repeat-like"/>
</dbReference>
<dbReference type="Proteomes" id="UP000183585">
    <property type="component" value="Unassembled WGS sequence"/>
</dbReference>
<dbReference type="RefSeq" id="WP_074474186.1">
    <property type="nucleotide sequence ID" value="NZ_FMCT01000004.1"/>
</dbReference>
<dbReference type="PROSITE" id="PS50194">
    <property type="entry name" value="FILAMIN_REPEAT"/>
    <property type="match status" value="1"/>
</dbReference>
<keyword evidence="2" id="KW-1185">Reference proteome</keyword>
<organism evidence="1 2">
    <name type="scientific">Micromonospora carbonacea</name>
    <dbReference type="NCBI Taxonomy" id="47853"/>
    <lineage>
        <taxon>Bacteria</taxon>
        <taxon>Bacillati</taxon>
        <taxon>Actinomycetota</taxon>
        <taxon>Actinomycetes</taxon>
        <taxon>Micromonosporales</taxon>
        <taxon>Micromonosporaceae</taxon>
        <taxon>Micromonospora</taxon>
    </lineage>
</organism>
<proteinExistence type="predicted"/>
<dbReference type="EMBL" id="FMCT01000004">
    <property type="protein sequence ID" value="SCF01502.1"/>
    <property type="molecule type" value="Genomic_DNA"/>
</dbReference>
<evidence type="ECO:0000313" key="1">
    <source>
        <dbReference type="EMBL" id="SCF01502.1"/>
    </source>
</evidence>